<dbReference type="SUPFAM" id="SSF51197">
    <property type="entry name" value="Clavaminate synthase-like"/>
    <property type="match status" value="1"/>
</dbReference>
<evidence type="ECO:0000259" key="2">
    <source>
        <dbReference type="PROSITE" id="PS51471"/>
    </source>
</evidence>
<reference evidence="3" key="2">
    <citation type="submission" date="2021-01" db="EMBL/GenBank/DDBJ databases">
        <authorList>
            <person name="Schikora-Tamarit M.A."/>
        </authorList>
    </citation>
    <scope>NUCLEOTIDE SEQUENCE</scope>
    <source>
        <strain evidence="3">CBS6075</strain>
    </source>
</reference>
<dbReference type="Pfam" id="PF14226">
    <property type="entry name" value="DIOX_N"/>
    <property type="match status" value="1"/>
</dbReference>
<feature type="domain" description="Fe2OG dioxygenase" evidence="2">
    <location>
        <begin position="137"/>
        <end position="250"/>
    </location>
</feature>
<dbReference type="InterPro" id="IPR044861">
    <property type="entry name" value="IPNS-like_FE2OG_OXY"/>
</dbReference>
<dbReference type="GO" id="GO:0046872">
    <property type="term" value="F:metal ion binding"/>
    <property type="evidence" value="ECO:0007669"/>
    <property type="project" value="UniProtKB-KW"/>
</dbReference>
<dbReference type="PRINTS" id="PR00682">
    <property type="entry name" value="IPNSYNTHASE"/>
</dbReference>
<sequence length="288" mass="32655">MEFPRTWLTSHLSGASGSLTLPLQNKMKCPHPPSPCHHTGYSNVGQEKVSQLGLEPERDLVVNARKHPDVKESFEMNNEKDTLYYNFWPEESDIPGFREFMVEFWKTCETTSKHILEAIALGMGLEEDYLVKYHSDGINQLRLLHYPPTKQVELETGEKERIGAHTDFGTLTMLFQDSTGGLEIEDPHSKDRFVPGHPIPGTVVVNIGDLLMRWSNNRLKSTLHRVRAPPGTAQSGISKARYSIPYFVNPNRDVAISCLPGCWSPGEPKVYDSINAQQYIEQRMNPTY</sequence>
<evidence type="ECO:0000313" key="3">
    <source>
        <dbReference type="EMBL" id="KAH3662174.1"/>
    </source>
</evidence>
<reference evidence="3" key="1">
    <citation type="journal article" date="2021" name="Open Biol.">
        <title>Shared evolutionary footprints suggest mitochondrial oxidative damage underlies multiple complex I losses in fungi.</title>
        <authorList>
            <person name="Schikora-Tamarit M.A."/>
            <person name="Marcet-Houben M."/>
            <person name="Nosek J."/>
            <person name="Gabaldon T."/>
        </authorList>
    </citation>
    <scope>NUCLEOTIDE SEQUENCE</scope>
    <source>
        <strain evidence="3">CBS6075</strain>
    </source>
</reference>
<name>A0A9P8P014_9ASCO</name>
<keyword evidence="1" id="KW-0408">Iron</keyword>
<dbReference type="AlphaFoldDB" id="A0A9P8P014"/>
<keyword evidence="1" id="KW-0479">Metal-binding</keyword>
<dbReference type="GeneID" id="70237386"/>
<protein>
    <recommendedName>
        <fullName evidence="2">Fe2OG dioxygenase domain-containing protein</fullName>
    </recommendedName>
</protein>
<evidence type="ECO:0000313" key="4">
    <source>
        <dbReference type="Proteomes" id="UP000769157"/>
    </source>
</evidence>
<dbReference type="InterPro" id="IPR050231">
    <property type="entry name" value="Iron_ascorbate_oxido_reductase"/>
</dbReference>
<dbReference type="InterPro" id="IPR005123">
    <property type="entry name" value="Oxoglu/Fe-dep_dioxygenase_dom"/>
</dbReference>
<gene>
    <name evidence="3" type="ORF">OGAPHI_005422</name>
</gene>
<accession>A0A9P8P014</accession>
<organism evidence="3 4">
    <name type="scientific">Ogataea philodendri</name>
    <dbReference type="NCBI Taxonomy" id="1378263"/>
    <lineage>
        <taxon>Eukaryota</taxon>
        <taxon>Fungi</taxon>
        <taxon>Dikarya</taxon>
        <taxon>Ascomycota</taxon>
        <taxon>Saccharomycotina</taxon>
        <taxon>Pichiomycetes</taxon>
        <taxon>Pichiales</taxon>
        <taxon>Pichiaceae</taxon>
        <taxon>Ogataea</taxon>
    </lineage>
</organism>
<dbReference type="InterPro" id="IPR027443">
    <property type="entry name" value="IPNS-like_sf"/>
</dbReference>
<dbReference type="OrthoDB" id="288590at2759"/>
<comment type="similarity">
    <text evidence="1">Belongs to the iron/ascorbate-dependent oxidoreductase family.</text>
</comment>
<dbReference type="PANTHER" id="PTHR47990">
    <property type="entry name" value="2-OXOGLUTARATE (2OG) AND FE(II)-DEPENDENT OXYGENASE SUPERFAMILY PROTEIN-RELATED"/>
    <property type="match status" value="1"/>
</dbReference>
<proteinExistence type="inferred from homology"/>
<dbReference type="PROSITE" id="PS51471">
    <property type="entry name" value="FE2OG_OXY"/>
    <property type="match status" value="1"/>
</dbReference>
<comment type="caution">
    <text evidence="3">The sequence shown here is derived from an EMBL/GenBank/DDBJ whole genome shotgun (WGS) entry which is preliminary data.</text>
</comment>
<dbReference type="InterPro" id="IPR026992">
    <property type="entry name" value="DIOX_N"/>
</dbReference>
<dbReference type="EMBL" id="JAEUBE010000378">
    <property type="protein sequence ID" value="KAH3662174.1"/>
    <property type="molecule type" value="Genomic_DNA"/>
</dbReference>
<dbReference type="RefSeq" id="XP_046059263.1">
    <property type="nucleotide sequence ID" value="XM_046206605.1"/>
</dbReference>
<dbReference type="Pfam" id="PF03171">
    <property type="entry name" value="2OG-FeII_Oxy"/>
    <property type="match status" value="1"/>
</dbReference>
<dbReference type="Gene3D" id="2.60.120.330">
    <property type="entry name" value="B-lactam Antibiotic, Isopenicillin N Synthase, Chain"/>
    <property type="match status" value="1"/>
</dbReference>
<keyword evidence="1" id="KW-0560">Oxidoreductase</keyword>
<dbReference type="Proteomes" id="UP000769157">
    <property type="component" value="Unassembled WGS sequence"/>
</dbReference>
<dbReference type="GO" id="GO:0044283">
    <property type="term" value="P:small molecule biosynthetic process"/>
    <property type="evidence" value="ECO:0007669"/>
    <property type="project" value="UniProtKB-ARBA"/>
</dbReference>
<keyword evidence="4" id="KW-1185">Reference proteome</keyword>
<evidence type="ECO:0000256" key="1">
    <source>
        <dbReference type="RuleBase" id="RU003682"/>
    </source>
</evidence>
<dbReference type="GO" id="GO:0016491">
    <property type="term" value="F:oxidoreductase activity"/>
    <property type="evidence" value="ECO:0007669"/>
    <property type="project" value="UniProtKB-KW"/>
</dbReference>